<dbReference type="AlphaFoldDB" id="U6L320"/>
<feature type="coiled-coil region" evidence="2">
    <location>
        <begin position="852"/>
        <end position="883"/>
    </location>
</feature>
<feature type="region of interest" description="Disordered" evidence="3">
    <location>
        <begin position="290"/>
        <end position="309"/>
    </location>
</feature>
<dbReference type="GO" id="GO:0003341">
    <property type="term" value="P:cilium movement"/>
    <property type="evidence" value="ECO:0007669"/>
    <property type="project" value="InterPro"/>
</dbReference>
<dbReference type="RefSeq" id="XP_013232920.1">
    <property type="nucleotide sequence ID" value="XM_013377466.1"/>
</dbReference>
<reference evidence="4" key="1">
    <citation type="submission" date="2013-10" db="EMBL/GenBank/DDBJ databases">
        <title>Genomic analysis of the causative agents of coccidiosis in chickens.</title>
        <authorList>
            <person name="Reid A.J."/>
            <person name="Blake D."/>
            <person name="Billington K."/>
            <person name="Browne H."/>
            <person name="Dunn M."/>
            <person name="Hung S."/>
            <person name="Kawahara F."/>
            <person name="Miranda-Saavedra D."/>
            <person name="Mourier T."/>
            <person name="Nagra H."/>
            <person name="Otto T.D."/>
            <person name="Rawlings N."/>
            <person name="Sanchez A."/>
            <person name="Sanders M."/>
            <person name="Subramaniam C."/>
            <person name="Tay Y."/>
            <person name="Dear P."/>
            <person name="Doerig C."/>
            <person name="Gruber A."/>
            <person name="Parkinson J."/>
            <person name="Shirley M."/>
            <person name="Wan K.L."/>
            <person name="Berriman M."/>
            <person name="Tomley F."/>
            <person name="Pain A."/>
        </authorList>
    </citation>
    <scope>NUCLEOTIDE SEQUENCE [LARGE SCALE GENOMIC DNA]</scope>
    <source>
        <strain evidence="4">Houghton</strain>
    </source>
</reference>
<evidence type="ECO:0000313" key="5">
    <source>
        <dbReference type="Proteomes" id="UP000030747"/>
    </source>
</evidence>
<keyword evidence="1 2" id="KW-0175">Coiled coil</keyword>
<keyword evidence="5" id="KW-1185">Reference proteome</keyword>
<accession>U6L320</accession>
<feature type="compositionally biased region" description="Basic and acidic residues" evidence="3">
    <location>
        <begin position="116"/>
        <end position="128"/>
    </location>
</feature>
<dbReference type="OMA" id="ACDRISI"/>
<feature type="coiled-coil region" evidence="2">
    <location>
        <begin position="352"/>
        <end position="379"/>
    </location>
</feature>
<feature type="coiled-coil region" evidence="2">
    <location>
        <begin position="1021"/>
        <end position="1048"/>
    </location>
</feature>
<dbReference type="PANTHER" id="PTHR18962">
    <property type="entry name" value="COILED-COIL DOMAIN-CONTAINING PROTEIN 39"/>
    <property type="match status" value="1"/>
</dbReference>
<evidence type="ECO:0000256" key="1">
    <source>
        <dbReference type="ARBA" id="ARBA00023054"/>
    </source>
</evidence>
<feature type="coiled-coil region" evidence="2">
    <location>
        <begin position="777"/>
        <end position="804"/>
    </location>
</feature>
<proteinExistence type="predicted"/>
<dbReference type="PANTHER" id="PTHR18962:SF0">
    <property type="entry name" value="COILED-COIL DOMAIN-CONTAINING PROTEIN 39"/>
    <property type="match status" value="1"/>
</dbReference>
<dbReference type="EMBL" id="HG675698">
    <property type="protein sequence ID" value="CDJ42170.1"/>
    <property type="molecule type" value="Genomic_DNA"/>
</dbReference>
<feature type="coiled-coil region" evidence="2">
    <location>
        <begin position="632"/>
        <end position="750"/>
    </location>
</feature>
<feature type="coiled-coil region" evidence="2">
    <location>
        <begin position="923"/>
        <end position="957"/>
    </location>
</feature>
<evidence type="ECO:0000256" key="3">
    <source>
        <dbReference type="SAM" id="MobiDB-lite"/>
    </source>
</evidence>
<dbReference type="VEuPathDB" id="ToxoDB:ETH_00023510"/>
<sequence>MPAVADRGGHENPLNGVGQAENGNDTADLPASDGEVMPSAATHAAEDEGPQLQASSAGQAHDSTLKQEISLERGPIGLLSDNEAIELAAVIGANEQQHAVHGDQTEASASQNTKRTKFDGVLSREKSTLAENAASKGEQLQLSTQAQSPHGPLTTPAEEEQPQAAHEIGGEAGTGNTEDCAQSGDSGCRKDLDRSQKYAVPLGTTARTFTSFKSTSAVALASEAAAALLSAATENAVAAIETGWKPSAGPEGLTLTPDRRTQNAGEPCSASANPSSLKIFVEERRLPDSTKLNDLPAGLPSPEKGVPASEEEKAELPAFADEENVALYNEIREKQQLLSRRGTDIGQKAERIMLMQQHLQQLKVEAQDLEKLAAAKEAHICSDKRMEGIAIRQASKLKSEIQHQQQHQLQLQARLTGLQIEISRGQEQIDCFKLQMKWNEEELAQWRSAAHQKEEDLACIAEFKKKDDMRAAKLMAQTEKISVEVAEAKKRLKEEQTAARAARAELQRSLEYFAEQQKDRALLIAQGEATMEEMWRSDARIARSTHSFEETQRRLTHQMEKLMAARGFATRQQNQNKSLLGEVTSLEQQLALCRSNYASAAMAVGQLTEEVAGLRGQLSAAATRGKTAKVQLVELHESLADQKQRLEVANKKKDAAEKKLAKEQENVRSAGEAGEAREAFHAQVAARLQKLQQRVKASRDTHFGVAQKLAEEKAALKMQRGALSSSKSALKSLHAQLQQHEAEKSRQQELLYCIDFQCQAMQRKVSRVSGYKTAAETKALQKQIKELQAELAIQQEEHSMLSTQVRHLDSELRKAYQSFAKADEEESRCANSVGDIRLACASLDRELQTVIKEKEELVLAESLRKLERAAEEERRRIAREAAERRSKISALEARYENLVQCGQTTDGGGHSQAYYVIRVGQEREELQRKGADLHRRLQNATSEVEGLEASLRDVSLSNGRLRTKLQQESRILSVLQEKKAEKEGALFFRNHVVFAQQQQIGVLKDSLEREQRCLHQTKQIHQGVIEKLREADEKMRSLEKERLTVDEKLRRSQQLRHKLQASIQKRRLTADKTDQSTDSIDRGEFCNAEIHFHAECLKGMLQSLYRAMGIISMYLYDFQLLTQKEILNGYMEFLLSTSWL</sequence>
<feature type="compositionally biased region" description="Polar residues" evidence="3">
    <location>
        <begin position="138"/>
        <end position="148"/>
    </location>
</feature>
<evidence type="ECO:0000313" key="4">
    <source>
        <dbReference type="EMBL" id="CDJ42170.1"/>
    </source>
</evidence>
<feature type="compositionally biased region" description="Polar residues" evidence="3">
    <location>
        <begin position="174"/>
        <end position="185"/>
    </location>
</feature>
<dbReference type="Proteomes" id="UP000030747">
    <property type="component" value="Unassembled WGS sequence"/>
</dbReference>
<feature type="compositionally biased region" description="Polar residues" evidence="3">
    <location>
        <begin position="52"/>
        <end position="62"/>
    </location>
</feature>
<dbReference type="InterPro" id="IPR033290">
    <property type="entry name" value="CCDC39"/>
</dbReference>
<feature type="region of interest" description="Disordered" evidence="3">
    <location>
        <begin position="1"/>
        <end position="65"/>
    </location>
</feature>
<name>U6L320_EIMTE</name>
<dbReference type="GO" id="GO:0060285">
    <property type="term" value="P:cilium-dependent cell motility"/>
    <property type="evidence" value="ECO:0007669"/>
    <property type="project" value="TreeGrafter"/>
</dbReference>
<dbReference type="VEuPathDB" id="ToxoDB:ETH2_0651800"/>
<dbReference type="Pfam" id="PF24161">
    <property type="entry name" value="CCDC39"/>
    <property type="match status" value="1"/>
</dbReference>
<gene>
    <name evidence="4" type="ORF">ETH_00023510</name>
</gene>
<dbReference type="OrthoDB" id="347093at2759"/>
<feature type="region of interest" description="Disordered" evidence="3">
    <location>
        <begin position="95"/>
        <end position="191"/>
    </location>
</feature>
<organism evidence="4 5">
    <name type="scientific">Eimeria tenella</name>
    <name type="common">Coccidian parasite</name>
    <dbReference type="NCBI Taxonomy" id="5802"/>
    <lineage>
        <taxon>Eukaryota</taxon>
        <taxon>Sar</taxon>
        <taxon>Alveolata</taxon>
        <taxon>Apicomplexa</taxon>
        <taxon>Conoidasida</taxon>
        <taxon>Coccidia</taxon>
        <taxon>Eucoccidiorida</taxon>
        <taxon>Eimeriorina</taxon>
        <taxon>Eimeriidae</taxon>
        <taxon>Eimeria</taxon>
    </lineage>
</organism>
<dbReference type="GO" id="GO:0036159">
    <property type="term" value="P:inner dynein arm assembly"/>
    <property type="evidence" value="ECO:0007669"/>
    <property type="project" value="InterPro"/>
</dbReference>
<dbReference type="GeneID" id="25253814"/>
<protein>
    <submittedName>
        <fullName evidence="4">Uncharacterized protein</fullName>
    </submittedName>
</protein>
<dbReference type="GO" id="GO:0005930">
    <property type="term" value="C:axoneme"/>
    <property type="evidence" value="ECO:0007669"/>
    <property type="project" value="InterPro"/>
</dbReference>
<reference evidence="4" key="2">
    <citation type="submission" date="2013-10" db="EMBL/GenBank/DDBJ databases">
        <authorList>
            <person name="Aslett M."/>
        </authorList>
    </citation>
    <scope>NUCLEOTIDE SEQUENCE [LARGE SCALE GENOMIC DNA]</scope>
    <source>
        <strain evidence="4">Houghton</strain>
    </source>
</reference>
<evidence type="ECO:0000256" key="2">
    <source>
        <dbReference type="SAM" id="Coils"/>
    </source>
</evidence>